<dbReference type="Proteomes" id="UP001151760">
    <property type="component" value="Unassembled WGS sequence"/>
</dbReference>
<keyword evidence="3" id="KW-1185">Reference proteome</keyword>
<dbReference type="Gene3D" id="2.30.38.10">
    <property type="entry name" value="Luciferase, Domain 3"/>
    <property type="match status" value="1"/>
</dbReference>
<name>A0ABQ5CVK6_9ASTR</name>
<comment type="caution">
    <text evidence="2">The sequence shown here is derived from an EMBL/GenBank/DDBJ whole genome shotgun (WGS) entry which is preliminary data.</text>
</comment>
<dbReference type="PANTHER" id="PTHR24096:SF251">
    <property type="entry name" value="4-COUMARATE--COA LIGASE-LIKE 9"/>
    <property type="match status" value="1"/>
</dbReference>
<reference evidence="2" key="2">
    <citation type="submission" date="2022-01" db="EMBL/GenBank/DDBJ databases">
        <authorList>
            <person name="Yamashiro T."/>
            <person name="Shiraishi A."/>
            <person name="Satake H."/>
            <person name="Nakayama K."/>
        </authorList>
    </citation>
    <scope>NUCLEOTIDE SEQUENCE</scope>
</reference>
<proteinExistence type="predicted"/>
<evidence type="ECO:0000313" key="2">
    <source>
        <dbReference type="EMBL" id="GJT30784.1"/>
    </source>
</evidence>
<evidence type="ECO:0000256" key="1">
    <source>
        <dbReference type="ARBA" id="ARBA00022598"/>
    </source>
</evidence>
<protein>
    <submittedName>
        <fullName evidence="2">4-coumarate--CoA ligase 9-like protein</fullName>
    </submittedName>
</protein>
<sequence length="260" mass="28630">MEPQPATNFNGFIEALSQPFFSSQPKSRYCKDPTQLQVIILGGHDLVLGGHDLILISSHTFILHPCVPGRLLKLSAILGVTSGLGLSGDPNGGTKDLEDPTLQHILSMINNRNKANNKEYKKQLPRCSVGPGQHSGNQGYVRDKEATVATLDTEGWLKTGDLCNFDSDGFLYIVDRLKELIKYKAYQVSPAKLERDLQSTPEVADAAVIPNDAITGTRFKALFHEAGAKRHRSEYVVQRATLQALLVFIGPEKCRYKLSV</sequence>
<dbReference type="PANTHER" id="PTHR24096">
    <property type="entry name" value="LONG-CHAIN-FATTY-ACID--COA LIGASE"/>
    <property type="match status" value="1"/>
</dbReference>
<keyword evidence="1" id="KW-0436">Ligase</keyword>
<gene>
    <name evidence="2" type="ORF">Tco_0911059</name>
</gene>
<reference evidence="2" key="1">
    <citation type="journal article" date="2022" name="Int. J. Mol. Sci.">
        <title>Draft Genome of Tanacetum Coccineum: Genomic Comparison of Closely Related Tanacetum-Family Plants.</title>
        <authorList>
            <person name="Yamashiro T."/>
            <person name="Shiraishi A."/>
            <person name="Nakayama K."/>
            <person name="Satake H."/>
        </authorList>
    </citation>
    <scope>NUCLEOTIDE SEQUENCE</scope>
</reference>
<accession>A0ABQ5CVK6</accession>
<organism evidence="2 3">
    <name type="scientific">Tanacetum coccineum</name>
    <dbReference type="NCBI Taxonomy" id="301880"/>
    <lineage>
        <taxon>Eukaryota</taxon>
        <taxon>Viridiplantae</taxon>
        <taxon>Streptophyta</taxon>
        <taxon>Embryophyta</taxon>
        <taxon>Tracheophyta</taxon>
        <taxon>Spermatophyta</taxon>
        <taxon>Magnoliopsida</taxon>
        <taxon>eudicotyledons</taxon>
        <taxon>Gunneridae</taxon>
        <taxon>Pentapetalae</taxon>
        <taxon>asterids</taxon>
        <taxon>campanulids</taxon>
        <taxon>Asterales</taxon>
        <taxon>Asteraceae</taxon>
        <taxon>Asteroideae</taxon>
        <taxon>Anthemideae</taxon>
        <taxon>Anthemidinae</taxon>
        <taxon>Tanacetum</taxon>
    </lineage>
</organism>
<dbReference type="Gene3D" id="3.30.300.30">
    <property type="match status" value="1"/>
</dbReference>
<dbReference type="EMBL" id="BQNB010014653">
    <property type="protein sequence ID" value="GJT30784.1"/>
    <property type="molecule type" value="Genomic_DNA"/>
</dbReference>
<dbReference type="InterPro" id="IPR045851">
    <property type="entry name" value="AMP-bd_C_sf"/>
</dbReference>
<evidence type="ECO:0000313" key="3">
    <source>
        <dbReference type="Proteomes" id="UP001151760"/>
    </source>
</evidence>
<dbReference type="SUPFAM" id="SSF56801">
    <property type="entry name" value="Acetyl-CoA synthetase-like"/>
    <property type="match status" value="1"/>
</dbReference>